<proteinExistence type="inferred from homology"/>
<dbReference type="InterPro" id="IPR036291">
    <property type="entry name" value="NAD(P)-bd_dom_sf"/>
</dbReference>
<evidence type="ECO:0000313" key="7">
    <source>
        <dbReference type="Proteomes" id="UP000094112"/>
    </source>
</evidence>
<name>A0A1E3P0R7_WICAA</name>
<dbReference type="InterPro" id="IPR006139">
    <property type="entry name" value="D-isomer_2_OHA_DH_cat_dom"/>
</dbReference>
<evidence type="ECO:0000256" key="3">
    <source>
        <dbReference type="RuleBase" id="RU003719"/>
    </source>
</evidence>
<dbReference type="Pfam" id="PF02826">
    <property type="entry name" value="2-Hacid_dh_C"/>
    <property type="match status" value="1"/>
</dbReference>
<dbReference type="GO" id="GO:0030267">
    <property type="term" value="F:glyoxylate reductase (NADPH) activity"/>
    <property type="evidence" value="ECO:0007669"/>
    <property type="project" value="TreeGrafter"/>
</dbReference>
<evidence type="ECO:0000259" key="4">
    <source>
        <dbReference type="Pfam" id="PF00389"/>
    </source>
</evidence>
<keyword evidence="2" id="KW-0520">NAD</keyword>
<dbReference type="GO" id="GO:0016618">
    <property type="term" value="F:hydroxypyruvate reductase [NAD(P)H] activity"/>
    <property type="evidence" value="ECO:0007669"/>
    <property type="project" value="TreeGrafter"/>
</dbReference>
<dbReference type="EMBL" id="KV454211">
    <property type="protein sequence ID" value="ODQ59069.1"/>
    <property type="molecule type" value="Genomic_DNA"/>
</dbReference>
<keyword evidence="1 3" id="KW-0560">Oxidoreductase</keyword>
<gene>
    <name evidence="6" type="ORF">WICANDRAFT_69456</name>
</gene>
<dbReference type="GO" id="GO:0005829">
    <property type="term" value="C:cytosol"/>
    <property type="evidence" value="ECO:0007669"/>
    <property type="project" value="TreeGrafter"/>
</dbReference>
<protein>
    <recommendedName>
        <fullName evidence="8">D-isomer specific 2-hydroxyacid dehydrogenase NAD-binding domain-containing protein</fullName>
    </recommendedName>
</protein>
<dbReference type="Proteomes" id="UP000094112">
    <property type="component" value="Unassembled WGS sequence"/>
</dbReference>
<dbReference type="OrthoDB" id="298012at2759"/>
<reference evidence="6 7" key="1">
    <citation type="journal article" date="2016" name="Proc. Natl. Acad. Sci. U.S.A.">
        <title>Comparative genomics of biotechnologically important yeasts.</title>
        <authorList>
            <person name="Riley R."/>
            <person name="Haridas S."/>
            <person name="Wolfe K.H."/>
            <person name="Lopes M.R."/>
            <person name="Hittinger C.T."/>
            <person name="Goeker M."/>
            <person name="Salamov A.A."/>
            <person name="Wisecaver J.H."/>
            <person name="Long T.M."/>
            <person name="Calvey C.H."/>
            <person name="Aerts A.L."/>
            <person name="Barry K.W."/>
            <person name="Choi C."/>
            <person name="Clum A."/>
            <person name="Coughlan A.Y."/>
            <person name="Deshpande S."/>
            <person name="Douglass A.P."/>
            <person name="Hanson S.J."/>
            <person name="Klenk H.-P."/>
            <person name="LaButti K.M."/>
            <person name="Lapidus A."/>
            <person name="Lindquist E.A."/>
            <person name="Lipzen A.M."/>
            <person name="Meier-Kolthoff J.P."/>
            <person name="Ohm R.A."/>
            <person name="Otillar R.P."/>
            <person name="Pangilinan J.L."/>
            <person name="Peng Y."/>
            <person name="Rokas A."/>
            <person name="Rosa C.A."/>
            <person name="Scheuner C."/>
            <person name="Sibirny A.A."/>
            <person name="Slot J.C."/>
            <person name="Stielow J.B."/>
            <person name="Sun H."/>
            <person name="Kurtzman C.P."/>
            <person name="Blackwell M."/>
            <person name="Grigoriev I.V."/>
            <person name="Jeffries T.W."/>
        </authorList>
    </citation>
    <scope>NUCLEOTIDE SEQUENCE [LARGE SCALE GENOMIC DNA]</scope>
    <source>
        <strain evidence="7">ATCC 58044 / CBS 1984 / NCYC 433 / NRRL Y-366-8</strain>
    </source>
</reference>
<dbReference type="SUPFAM" id="SSF52283">
    <property type="entry name" value="Formate/glycerate dehydrogenase catalytic domain-like"/>
    <property type="match status" value="1"/>
</dbReference>
<dbReference type="GO" id="GO:0051287">
    <property type="term" value="F:NAD binding"/>
    <property type="evidence" value="ECO:0007669"/>
    <property type="project" value="InterPro"/>
</dbReference>
<dbReference type="STRING" id="683960.A0A1E3P0R7"/>
<dbReference type="InterPro" id="IPR006140">
    <property type="entry name" value="D-isomer_DH_NAD-bd"/>
</dbReference>
<dbReference type="Pfam" id="PF00389">
    <property type="entry name" value="2-Hacid_dh"/>
    <property type="match status" value="1"/>
</dbReference>
<dbReference type="GeneID" id="30201412"/>
<feature type="domain" description="D-isomer specific 2-hydroxyacid dehydrogenase catalytic" evidence="4">
    <location>
        <begin position="65"/>
        <end position="350"/>
    </location>
</feature>
<accession>A0A1E3P0R7</accession>
<dbReference type="SUPFAM" id="SSF51735">
    <property type="entry name" value="NAD(P)-binding Rossmann-fold domains"/>
    <property type="match status" value="1"/>
</dbReference>
<sequence>MSKPQVLFIGDLNESLDEFQAFKQKFEIIHYKLTTKQDFIHSLTTRFQSISAIYCGWAGFMPIGGLTDDLIQLLPQTLKVITCCSVGYDPYDVESLKTKGIYFYNTPSLGADHVADLVLWHVLESFRKFSTFQRITNDKGDTVKTRGSLQTHGYDTEKGGLGVDQDEWERETYPFGHICGGLKVKGPRGSKIGLIGFGKIGQKIGKRCDALGMNVYYHKRQPLDKLEELILGYKVEYLELDELLQNCEVIVICCPGNKSTMNLLNRERLDLIQSNGKIINVGRGFIIDEEYMISKLEKGELGFIGMDVFTGEPNINPRLLNRSDVSLTPHIGSSTEDVFDNTAIFNLKNIYDELIMGKDGESRVV</sequence>
<dbReference type="RefSeq" id="XP_019038276.1">
    <property type="nucleotide sequence ID" value="XM_019184166.1"/>
</dbReference>
<dbReference type="PANTHER" id="PTHR10996">
    <property type="entry name" value="2-HYDROXYACID DEHYDROGENASE-RELATED"/>
    <property type="match status" value="1"/>
</dbReference>
<feature type="domain" description="D-isomer specific 2-hydroxyacid dehydrogenase NAD-binding" evidence="5">
    <location>
        <begin position="185"/>
        <end position="332"/>
    </location>
</feature>
<dbReference type="PANTHER" id="PTHR10996:SF178">
    <property type="entry name" value="2-HYDROXYACID DEHYDROGENASE YGL185C-RELATED"/>
    <property type="match status" value="1"/>
</dbReference>
<dbReference type="AlphaFoldDB" id="A0A1E3P0R7"/>
<evidence type="ECO:0000259" key="5">
    <source>
        <dbReference type="Pfam" id="PF02826"/>
    </source>
</evidence>
<evidence type="ECO:0000313" key="6">
    <source>
        <dbReference type="EMBL" id="ODQ59069.1"/>
    </source>
</evidence>
<evidence type="ECO:0000256" key="1">
    <source>
        <dbReference type="ARBA" id="ARBA00023002"/>
    </source>
</evidence>
<keyword evidence="7" id="KW-1185">Reference proteome</keyword>
<organism evidence="6 7">
    <name type="scientific">Wickerhamomyces anomalus (strain ATCC 58044 / CBS 1984 / NCYC 433 / NRRL Y-366-8)</name>
    <name type="common">Yeast</name>
    <name type="synonym">Hansenula anomala</name>
    <dbReference type="NCBI Taxonomy" id="683960"/>
    <lineage>
        <taxon>Eukaryota</taxon>
        <taxon>Fungi</taxon>
        <taxon>Dikarya</taxon>
        <taxon>Ascomycota</taxon>
        <taxon>Saccharomycotina</taxon>
        <taxon>Saccharomycetes</taxon>
        <taxon>Phaffomycetales</taxon>
        <taxon>Wickerhamomycetaceae</taxon>
        <taxon>Wickerhamomyces</taxon>
    </lineage>
</organism>
<evidence type="ECO:0000256" key="2">
    <source>
        <dbReference type="ARBA" id="ARBA00023027"/>
    </source>
</evidence>
<dbReference type="InterPro" id="IPR050223">
    <property type="entry name" value="D-isomer_2-hydroxyacid_DH"/>
</dbReference>
<comment type="similarity">
    <text evidence="3">Belongs to the D-isomer specific 2-hydroxyacid dehydrogenase family.</text>
</comment>
<evidence type="ECO:0008006" key="8">
    <source>
        <dbReference type="Google" id="ProtNLM"/>
    </source>
</evidence>
<dbReference type="Gene3D" id="3.40.50.720">
    <property type="entry name" value="NAD(P)-binding Rossmann-like Domain"/>
    <property type="match status" value="2"/>
</dbReference>